<evidence type="ECO:0000313" key="1">
    <source>
        <dbReference type="EMBL" id="BBE20695.1"/>
    </source>
</evidence>
<accession>A0A5K7SGU3</accession>
<name>A0A5K7SGU3_9BACT</name>
<dbReference type="AlphaFoldDB" id="A0A5K7SGU3"/>
<dbReference type="EMBL" id="AP018694">
    <property type="protein sequence ID" value="BBE20695.1"/>
    <property type="molecule type" value="Genomic_DNA"/>
</dbReference>
<keyword evidence="2" id="KW-1185">Reference proteome</keyword>
<evidence type="ECO:0008006" key="3">
    <source>
        <dbReference type="Google" id="ProtNLM"/>
    </source>
</evidence>
<proteinExistence type="predicted"/>
<reference evidence="1" key="1">
    <citation type="journal article" date="2020" name="Int. J. Syst. Evol. Microbiol.">
        <title>Aquipluma nitroreducens gen. nov. sp. nov., a novel facultatively anaerobic bacterium isolated from a freshwater lake.</title>
        <authorList>
            <person name="Watanabe M."/>
            <person name="Kojima H."/>
            <person name="Fukui M."/>
        </authorList>
    </citation>
    <scope>NUCLEOTIDE SEQUENCE</scope>
    <source>
        <strain evidence="1">MeG22</strain>
    </source>
</reference>
<dbReference type="KEGG" id="anf:AQPE_4889"/>
<organism evidence="1 2">
    <name type="scientific">Aquipluma nitroreducens</name>
    <dbReference type="NCBI Taxonomy" id="2010828"/>
    <lineage>
        <taxon>Bacteria</taxon>
        <taxon>Pseudomonadati</taxon>
        <taxon>Bacteroidota</taxon>
        <taxon>Bacteroidia</taxon>
        <taxon>Marinilabiliales</taxon>
        <taxon>Prolixibacteraceae</taxon>
        <taxon>Aquipluma</taxon>
    </lineage>
</organism>
<protein>
    <recommendedName>
        <fullName evidence="3">Lipocalin-like domain-containing protein</fullName>
    </recommendedName>
</protein>
<sequence length="108" mass="11815">MFSGNQLQAEVKNKSLLGEWIYEVSDAPYGYEKGSLIFTEKDGETICVVKLEAGELAVSDLKIADDKITFTTSVEGNSINVELTRDKNKLTGKVDSPEGPKTMIAVKK</sequence>
<gene>
    <name evidence="1" type="ORF">AQPE_4889</name>
</gene>
<evidence type="ECO:0000313" key="2">
    <source>
        <dbReference type="Proteomes" id="UP001193389"/>
    </source>
</evidence>
<dbReference type="Proteomes" id="UP001193389">
    <property type="component" value="Chromosome"/>
</dbReference>